<dbReference type="PROSITE" id="PS50853">
    <property type="entry name" value="FN3"/>
    <property type="match status" value="1"/>
</dbReference>
<dbReference type="InterPro" id="IPR013783">
    <property type="entry name" value="Ig-like_fold"/>
</dbReference>
<comment type="caution">
    <text evidence="3">The sequence shown here is derived from an EMBL/GenBank/DDBJ whole genome shotgun (WGS) entry which is preliminary data.</text>
</comment>
<keyword evidence="1" id="KW-0812">Transmembrane</keyword>
<keyword evidence="1" id="KW-1133">Transmembrane helix</keyword>
<protein>
    <recommendedName>
        <fullName evidence="2">Fibronectin type-III domain-containing protein</fullName>
    </recommendedName>
</protein>
<sequence>MQNTASSPFLRTLKDLQKSYFQEKQVNFGIKYSEKNKETPQPVFTTDTLDRVKQFGEFGKAVEIYVNVYSVPKFISYLWECDGKPISHNSAKYELNYNPTIVVDKIHGKEVQLDGYNVTLSIRDLKADNFANYTVTLKSVFADLRHTIILETASVPETPGNFSKTATSTTTITVQWDPNSSGGYKQTFYIQYRVQGLLKWRNVSAGDEDINELKRRRTYELKKLREGRVYELRMFSENTAMKRSNVTDILIVFTDTSESTTSSAVIGPVVGVVVTLVIVCASFIVILLIKRSKGKI</sequence>
<dbReference type="SUPFAM" id="SSF49265">
    <property type="entry name" value="Fibronectin type III"/>
    <property type="match status" value="1"/>
</dbReference>
<dbReference type="InterPro" id="IPR036179">
    <property type="entry name" value="Ig-like_dom_sf"/>
</dbReference>
<keyword evidence="1" id="KW-0472">Membrane</keyword>
<keyword evidence="4" id="KW-1185">Reference proteome</keyword>
<feature type="non-terminal residue" evidence="3">
    <location>
        <position position="1"/>
    </location>
</feature>
<accession>A0A3L5TTY1</accession>
<dbReference type="SUPFAM" id="SSF48726">
    <property type="entry name" value="Immunoglobulin"/>
    <property type="match status" value="1"/>
</dbReference>
<reference evidence="3 4" key="1">
    <citation type="journal article" date="2016" name="PLoS ONE">
        <title>A First Insight into the Genome of the Filter-Feeder Mussel Mytilus galloprovincialis.</title>
        <authorList>
            <person name="Murgarella M."/>
            <person name="Puiu D."/>
            <person name="Novoa B."/>
            <person name="Figueras A."/>
            <person name="Posada D."/>
            <person name="Canchaya C."/>
        </authorList>
    </citation>
    <scope>NUCLEOTIDE SEQUENCE [LARGE SCALE GENOMIC DNA]</scope>
    <source>
        <tissue evidence="3">Muscle</tissue>
    </source>
</reference>
<feature type="domain" description="Fibronectin type-III" evidence="2">
    <location>
        <begin position="158"/>
        <end position="259"/>
    </location>
</feature>
<name>A0A3L5TTY1_MYTGA</name>
<dbReference type="Proteomes" id="UP000266721">
    <property type="component" value="Unassembled WGS sequence"/>
</dbReference>
<dbReference type="Gene3D" id="2.60.40.10">
    <property type="entry name" value="Immunoglobulins"/>
    <property type="match status" value="2"/>
</dbReference>
<dbReference type="SMART" id="SM00060">
    <property type="entry name" value="FN3"/>
    <property type="match status" value="1"/>
</dbReference>
<organism evidence="3 4">
    <name type="scientific">Mytilus galloprovincialis</name>
    <name type="common">Mediterranean mussel</name>
    <dbReference type="NCBI Taxonomy" id="29158"/>
    <lineage>
        <taxon>Eukaryota</taxon>
        <taxon>Metazoa</taxon>
        <taxon>Spiralia</taxon>
        <taxon>Lophotrochozoa</taxon>
        <taxon>Mollusca</taxon>
        <taxon>Bivalvia</taxon>
        <taxon>Autobranchia</taxon>
        <taxon>Pteriomorphia</taxon>
        <taxon>Mytilida</taxon>
        <taxon>Mytiloidea</taxon>
        <taxon>Mytilidae</taxon>
        <taxon>Mytilinae</taxon>
        <taxon>Mytilus</taxon>
    </lineage>
</organism>
<gene>
    <name evidence="3" type="ORF">AM593_10687</name>
</gene>
<evidence type="ECO:0000313" key="4">
    <source>
        <dbReference type="Proteomes" id="UP000266721"/>
    </source>
</evidence>
<dbReference type="AlphaFoldDB" id="A0A3L5TTY1"/>
<dbReference type="Pfam" id="PF00041">
    <property type="entry name" value="fn3"/>
    <property type="match status" value="1"/>
</dbReference>
<feature type="transmembrane region" description="Helical" evidence="1">
    <location>
        <begin position="265"/>
        <end position="289"/>
    </location>
</feature>
<evidence type="ECO:0000259" key="2">
    <source>
        <dbReference type="PROSITE" id="PS50853"/>
    </source>
</evidence>
<dbReference type="InterPro" id="IPR003961">
    <property type="entry name" value="FN3_dom"/>
</dbReference>
<evidence type="ECO:0000313" key="3">
    <source>
        <dbReference type="EMBL" id="OPL33385.1"/>
    </source>
</evidence>
<dbReference type="EMBL" id="KV583293">
    <property type="protein sequence ID" value="OPL33385.1"/>
    <property type="molecule type" value="Genomic_DNA"/>
</dbReference>
<proteinExistence type="predicted"/>
<evidence type="ECO:0000256" key="1">
    <source>
        <dbReference type="SAM" id="Phobius"/>
    </source>
</evidence>
<dbReference type="CDD" id="cd00063">
    <property type="entry name" value="FN3"/>
    <property type="match status" value="1"/>
</dbReference>
<dbReference type="InterPro" id="IPR036116">
    <property type="entry name" value="FN3_sf"/>
</dbReference>